<evidence type="ECO:0000256" key="10">
    <source>
        <dbReference type="ARBA" id="ARBA00023136"/>
    </source>
</evidence>
<keyword evidence="4 11" id="KW-0813">Transport</keyword>
<keyword evidence="7 11" id="KW-0812">Transmembrane</keyword>
<evidence type="ECO:0000256" key="5">
    <source>
        <dbReference type="ARBA" id="ARBA00022475"/>
    </source>
</evidence>
<feature type="transmembrane region" description="Helical" evidence="11">
    <location>
        <begin position="106"/>
        <end position="129"/>
    </location>
</feature>
<evidence type="ECO:0000256" key="6">
    <source>
        <dbReference type="ARBA" id="ARBA00022519"/>
    </source>
</evidence>
<keyword evidence="10 11" id="KW-0472">Membrane</keyword>
<dbReference type="Pfam" id="PF00528">
    <property type="entry name" value="BPD_transp_1"/>
    <property type="match status" value="1"/>
</dbReference>
<feature type="transmembrane region" description="Helical" evidence="11">
    <location>
        <begin position="339"/>
        <end position="364"/>
    </location>
</feature>
<feature type="transmembrane region" description="Helical" evidence="11">
    <location>
        <begin position="294"/>
        <end position="319"/>
    </location>
</feature>
<organism evidence="13 14">
    <name type="scientific">Marinomonas phaeophyticola</name>
    <dbReference type="NCBI Taxonomy" id="3004091"/>
    <lineage>
        <taxon>Bacteria</taxon>
        <taxon>Pseudomonadati</taxon>
        <taxon>Pseudomonadota</taxon>
        <taxon>Gammaproteobacteria</taxon>
        <taxon>Oceanospirillales</taxon>
        <taxon>Oceanospirillaceae</taxon>
        <taxon>Marinomonas</taxon>
    </lineage>
</organism>
<dbReference type="Proteomes" id="UP001149719">
    <property type="component" value="Unassembled WGS sequence"/>
</dbReference>
<dbReference type="PANTHER" id="PTHR30183:SF9">
    <property type="entry name" value="THIAMINE TRANSPORT SYSTEM PERMEASE PROTEIN THIP"/>
    <property type="match status" value="1"/>
</dbReference>
<evidence type="ECO:0000256" key="8">
    <source>
        <dbReference type="ARBA" id="ARBA00022737"/>
    </source>
</evidence>
<keyword evidence="8" id="KW-0677">Repeat</keyword>
<feature type="transmembrane region" description="Helical" evidence="11">
    <location>
        <begin position="415"/>
        <end position="434"/>
    </location>
</feature>
<keyword evidence="14" id="KW-1185">Reference proteome</keyword>
<feature type="transmembrane region" description="Helical" evidence="11">
    <location>
        <begin position="203"/>
        <end position="225"/>
    </location>
</feature>
<dbReference type="InterPro" id="IPR035906">
    <property type="entry name" value="MetI-like_sf"/>
</dbReference>
<evidence type="ECO:0000313" key="14">
    <source>
        <dbReference type="Proteomes" id="UP001149719"/>
    </source>
</evidence>
<evidence type="ECO:0000256" key="11">
    <source>
        <dbReference type="RuleBase" id="RU363032"/>
    </source>
</evidence>
<comment type="subunit">
    <text evidence="2">The complex is composed of two ATP-binding proteins (ThiQ), two transmembrane proteins (ThiP) and a solute-binding protein (ThiB).</text>
</comment>
<feature type="domain" description="ABC transmembrane type-1" evidence="12">
    <location>
        <begin position="69"/>
        <end position="269"/>
    </location>
</feature>
<evidence type="ECO:0000256" key="1">
    <source>
        <dbReference type="ARBA" id="ARBA00004429"/>
    </source>
</evidence>
<feature type="transmembrane region" description="Helical" evidence="11">
    <location>
        <begin position="144"/>
        <end position="167"/>
    </location>
</feature>
<proteinExistence type="inferred from homology"/>
<feature type="domain" description="ABC transmembrane type-1" evidence="12">
    <location>
        <begin position="340"/>
        <end position="534"/>
    </location>
</feature>
<dbReference type="InterPro" id="IPR005947">
    <property type="entry name" value="ThiP_ABC_transpt"/>
</dbReference>
<keyword evidence="5" id="KW-1003">Cell membrane</keyword>
<reference evidence="13" key="1">
    <citation type="submission" date="2022-12" db="EMBL/GenBank/DDBJ databases">
        <title>Marinomonas 15G1-11 sp. nov, isolated from marine algae.</title>
        <authorList>
            <person name="Butt M."/>
            <person name="Choi D.G."/>
            <person name="Kim J.M."/>
            <person name="Lee J.K."/>
            <person name="Baek J.H."/>
            <person name="Jeon C.O."/>
        </authorList>
    </citation>
    <scope>NUCLEOTIDE SEQUENCE</scope>
    <source>
        <strain evidence="13">15G1-11</strain>
    </source>
</reference>
<dbReference type="NCBIfam" id="TIGR01253">
    <property type="entry name" value="thiP"/>
    <property type="match status" value="1"/>
</dbReference>
<sequence length="546" mass="61013">MVGSNDKVMTRSWMSFDKALFIRWRLLPALLIVAVFAIIGAASLAALLFYGESSSWAEYLSNTYLWRIVRFSLWQAFLSSIISIGFAVPIASALMHRQFFGRDALFQLFAVSMVVPSIVAILGIVVVYGRAGWISRWTGIDVPLYGLLGILLAHIFFNLPLAVRLLVQAYSLIPQGQWRLAYQLGFSRWYAFKYIEWHYVRKALPGAFVLIFMLCFSSFAVVLSLGGGPRSSTLEVAIYQALRFEFDVSKASVLSLLQVVICSLVAVLVYRFSLPVKQDGSVLKLTVYDLKDTVWNKVIDFVVIVLALLLILPPFLAILEPVLSVVFWQTLKDLKMWMAVWVSLKIALPAAILSLILGLGFVFVARYARLKPSLNWLASMVEHLGSSILMVPGLVIATGLFLIFRQLGWGFEHGYWIVVWVNSMMALPFVLRALTPIFYQQEKRYQLLYSSLGIWGVSRFKLEWPLVRGSVAQAFGYATLLCLGDMGVIALFGSSGLLSLPLYLFQLIGSYRLEQGASVAVVLMALCVALFILSTRLIGGKQSVKN</sequence>
<comment type="similarity">
    <text evidence="11">Belongs to the binding-protein-dependent transport system permease family.</text>
</comment>
<evidence type="ECO:0000259" key="12">
    <source>
        <dbReference type="PROSITE" id="PS50928"/>
    </source>
</evidence>
<dbReference type="PANTHER" id="PTHR30183">
    <property type="entry name" value="MOLYBDENUM TRANSPORT SYSTEM PERMEASE PROTEIN MODB"/>
    <property type="match status" value="1"/>
</dbReference>
<feature type="transmembrane region" description="Helical" evidence="11">
    <location>
        <begin position="384"/>
        <end position="403"/>
    </location>
</feature>
<evidence type="ECO:0000256" key="3">
    <source>
        <dbReference type="ARBA" id="ARBA00016947"/>
    </source>
</evidence>
<keyword evidence="9 11" id="KW-1133">Transmembrane helix</keyword>
<feature type="transmembrane region" description="Helical" evidence="11">
    <location>
        <begin position="253"/>
        <end position="273"/>
    </location>
</feature>
<dbReference type="CDD" id="cd06261">
    <property type="entry name" value="TM_PBP2"/>
    <property type="match status" value="2"/>
</dbReference>
<feature type="transmembrane region" description="Helical" evidence="11">
    <location>
        <begin position="474"/>
        <end position="505"/>
    </location>
</feature>
<feature type="transmembrane region" description="Helical" evidence="11">
    <location>
        <begin position="71"/>
        <end position="94"/>
    </location>
</feature>
<evidence type="ECO:0000256" key="7">
    <source>
        <dbReference type="ARBA" id="ARBA00022692"/>
    </source>
</evidence>
<name>A0ABT4JYG6_9GAMM</name>
<evidence type="ECO:0000256" key="2">
    <source>
        <dbReference type="ARBA" id="ARBA00011650"/>
    </source>
</evidence>
<dbReference type="EMBL" id="JAPUBN010000020">
    <property type="protein sequence ID" value="MCZ2723270.1"/>
    <property type="molecule type" value="Genomic_DNA"/>
</dbReference>
<dbReference type="InterPro" id="IPR000515">
    <property type="entry name" value="MetI-like"/>
</dbReference>
<gene>
    <name evidence="13" type="primary">thiP</name>
    <name evidence="13" type="ORF">O1D97_17055</name>
</gene>
<dbReference type="SUPFAM" id="SSF161098">
    <property type="entry name" value="MetI-like"/>
    <property type="match status" value="2"/>
</dbReference>
<evidence type="ECO:0000256" key="9">
    <source>
        <dbReference type="ARBA" id="ARBA00022989"/>
    </source>
</evidence>
<evidence type="ECO:0000256" key="4">
    <source>
        <dbReference type="ARBA" id="ARBA00022448"/>
    </source>
</evidence>
<comment type="caution">
    <text evidence="13">The sequence shown here is derived from an EMBL/GenBank/DDBJ whole genome shotgun (WGS) entry which is preliminary data.</text>
</comment>
<dbReference type="Gene3D" id="1.10.3720.10">
    <property type="entry name" value="MetI-like"/>
    <property type="match status" value="2"/>
</dbReference>
<evidence type="ECO:0000313" key="13">
    <source>
        <dbReference type="EMBL" id="MCZ2723270.1"/>
    </source>
</evidence>
<dbReference type="RefSeq" id="WP_269127360.1">
    <property type="nucleotide sequence ID" value="NZ_JAPUBN010000020.1"/>
</dbReference>
<dbReference type="PROSITE" id="PS50928">
    <property type="entry name" value="ABC_TM1"/>
    <property type="match status" value="2"/>
</dbReference>
<accession>A0ABT4JYG6</accession>
<comment type="subcellular location">
    <subcellularLocation>
        <location evidence="1">Cell inner membrane</location>
        <topology evidence="1">Multi-pass membrane protein</topology>
    </subcellularLocation>
    <subcellularLocation>
        <location evidence="11">Cell membrane</location>
        <topology evidence="11">Multi-pass membrane protein</topology>
    </subcellularLocation>
</comment>
<feature type="transmembrane region" description="Helical" evidence="11">
    <location>
        <begin position="517"/>
        <end position="538"/>
    </location>
</feature>
<feature type="transmembrane region" description="Helical" evidence="11">
    <location>
        <begin position="26"/>
        <end position="51"/>
    </location>
</feature>
<keyword evidence="6" id="KW-0997">Cell inner membrane</keyword>
<protein>
    <recommendedName>
        <fullName evidence="3">Thiamine transport system permease protein ThiP</fullName>
    </recommendedName>
</protein>